<dbReference type="RefSeq" id="WP_126397757.1">
    <property type="nucleotide sequence ID" value="NZ_CP034539.1"/>
</dbReference>
<dbReference type="Proteomes" id="UP000280298">
    <property type="component" value="Chromosome"/>
</dbReference>
<keyword evidence="2" id="KW-1185">Reference proteome</keyword>
<dbReference type="EMBL" id="CP034539">
    <property type="protein sequence ID" value="AZQ39464.1"/>
    <property type="molecule type" value="Genomic_DNA"/>
</dbReference>
<dbReference type="SUPFAM" id="SSF50475">
    <property type="entry name" value="FMN-binding split barrel"/>
    <property type="match status" value="1"/>
</dbReference>
<dbReference type="InterPro" id="IPR024747">
    <property type="entry name" value="Pyridox_Oxase-rel"/>
</dbReference>
<dbReference type="Pfam" id="PF12900">
    <property type="entry name" value="Pyridox_ox_2"/>
    <property type="match status" value="1"/>
</dbReference>
<proteinExistence type="predicted"/>
<evidence type="ECO:0000313" key="1">
    <source>
        <dbReference type="EMBL" id="AZQ39464.1"/>
    </source>
</evidence>
<dbReference type="Gene3D" id="2.30.110.10">
    <property type="entry name" value="Electron Transport, Fmn-binding Protein, Chain A"/>
    <property type="match status" value="1"/>
</dbReference>
<dbReference type="InterPro" id="IPR012349">
    <property type="entry name" value="Split_barrel_FMN-bd"/>
</dbReference>
<evidence type="ECO:0000313" key="2">
    <source>
        <dbReference type="Proteomes" id="UP000280298"/>
    </source>
</evidence>
<dbReference type="OrthoDB" id="3212118at2"/>
<accession>A0A3Q9F012</accession>
<organism evidence="1 2">
    <name type="scientific">Streptomyces cyaneochromogenes</name>
    <dbReference type="NCBI Taxonomy" id="2496836"/>
    <lineage>
        <taxon>Bacteria</taxon>
        <taxon>Bacillati</taxon>
        <taxon>Actinomycetota</taxon>
        <taxon>Actinomycetes</taxon>
        <taxon>Kitasatosporales</taxon>
        <taxon>Streptomycetaceae</taxon>
        <taxon>Streptomyces</taxon>
    </lineage>
</organism>
<dbReference type="KEGG" id="scya:EJ357_43565"/>
<name>A0A3Q9F012_9ACTN</name>
<sequence length="146" mass="15808">MYRNDGFRELERQECLRLLAKVPVGRIVHTRQALPAVLPVNFCLDADGAVLLRTAAGSELVRAVDGTVVAFEADEVDAATHSGWSVVVTGSATVVTDPAEHERLVRTGPRSWVPSPREVFIRVAPELVTGRELVGGRSMYGLDLSS</sequence>
<dbReference type="AlphaFoldDB" id="A0A3Q9F012"/>
<reference evidence="1 2" key="1">
    <citation type="journal article" date="2019" name="Int. J. Syst. Evol. Microbiol.">
        <title>Streptomyces cyaneochromogenes sp. nov., a blue pigment-producing actinomycete from manganese-contaminated soil.</title>
        <authorList>
            <person name="Tang X."/>
            <person name="Zhao J."/>
            <person name="Li K."/>
            <person name="Chen Z."/>
            <person name="Sun Y."/>
            <person name="Gao J."/>
        </authorList>
    </citation>
    <scope>NUCLEOTIDE SEQUENCE [LARGE SCALE GENOMIC DNA]</scope>
    <source>
        <strain evidence="1 2">MK-45</strain>
    </source>
</reference>
<protein>
    <submittedName>
        <fullName evidence="1">Pyridoxamine 5'-phosphate oxidase family protein</fullName>
    </submittedName>
</protein>
<gene>
    <name evidence="1" type="ORF">EJ357_43565</name>
</gene>